<dbReference type="PANTHER" id="PTHR13129:SF4">
    <property type="entry name" value="DDB1- AND CUL4-ASSOCIATED FACTOR 1"/>
    <property type="match status" value="1"/>
</dbReference>
<gene>
    <name evidence="3" type="ORF">PXEA_LOCUS12034</name>
</gene>
<comment type="caution">
    <text evidence="3">The sequence shown here is derived from an EMBL/GenBank/DDBJ whole genome shotgun (WGS) entry which is preliminary data.</text>
</comment>
<evidence type="ECO:0000313" key="3">
    <source>
        <dbReference type="EMBL" id="VEL18594.1"/>
    </source>
</evidence>
<dbReference type="OrthoDB" id="27563at2759"/>
<dbReference type="GO" id="GO:0016567">
    <property type="term" value="P:protein ubiquitination"/>
    <property type="evidence" value="ECO:0007669"/>
    <property type="project" value="InterPro"/>
</dbReference>
<accession>A0A448WRR3</accession>
<dbReference type="GO" id="GO:0005634">
    <property type="term" value="C:nucleus"/>
    <property type="evidence" value="ECO:0007669"/>
    <property type="project" value="UniProtKB-SubCell"/>
</dbReference>
<dbReference type="InterPro" id="IPR033270">
    <property type="entry name" value="VPRBP/DCAF1"/>
</dbReference>
<dbReference type="AlphaFoldDB" id="A0A448WRR3"/>
<reference evidence="3" key="1">
    <citation type="submission" date="2018-11" db="EMBL/GenBank/DDBJ databases">
        <authorList>
            <consortium name="Pathogen Informatics"/>
        </authorList>
    </citation>
    <scope>NUCLEOTIDE SEQUENCE</scope>
</reference>
<comment type="subcellular location">
    <subcellularLocation>
        <location evidence="1">Nucleus</location>
    </subcellularLocation>
</comment>
<organism evidence="3 4">
    <name type="scientific">Protopolystoma xenopodis</name>
    <dbReference type="NCBI Taxonomy" id="117903"/>
    <lineage>
        <taxon>Eukaryota</taxon>
        <taxon>Metazoa</taxon>
        <taxon>Spiralia</taxon>
        <taxon>Lophotrochozoa</taxon>
        <taxon>Platyhelminthes</taxon>
        <taxon>Monogenea</taxon>
        <taxon>Polyopisthocotylea</taxon>
        <taxon>Polystomatidea</taxon>
        <taxon>Polystomatidae</taxon>
        <taxon>Protopolystoma</taxon>
    </lineage>
</organism>
<proteinExistence type="predicted"/>
<dbReference type="Proteomes" id="UP000784294">
    <property type="component" value="Unassembled WGS sequence"/>
</dbReference>
<dbReference type="GO" id="GO:0080008">
    <property type="term" value="C:Cul4-RING E3 ubiquitin ligase complex"/>
    <property type="evidence" value="ECO:0007669"/>
    <property type="project" value="TreeGrafter"/>
</dbReference>
<dbReference type="PANTHER" id="PTHR13129">
    <property type="entry name" value="VPRBP PROTEIN-RELATED"/>
    <property type="match status" value="1"/>
</dbReference>
<name>A0A448WRR3_9PLAT</name>
<dbReference type="EMBL" id="CAAALY010037700">
    <property type="protein sequence ID" value="VEL18594.1"/>
    <property type="molecule type" value="Genomic_DNA"/>
</dbReference>
<evidence type="ECO:0000313" key="4">
    <source>
        <dbReference type="Proteomes" id="UP000784294"/>
    </source>
</evidence>
<feature type="non-terminal residue" evidence="3">
    <location>
        <position position="1"/>
    </location>
</feature>
<evidence type="ECO:0000256" key="2">
    <source>
        <dbReference type="ARBA" id="ARBA00023242"/>
    </source>
</evidence>
<protein>
    <recommendedName>
        <fullName evidence="5">LisH domain-containing protein</fullName>
    </recommendedName>
</protein>
<keyword evidence="4" id="KW-1185">Reference proteome</keyword>
<evidence type="ECO:0008006" key="5">
    <source>
        <dbReference type="Google" id="ProtNLM"/>
    </source>
</evidence>
<sequence>MANLWNIVRRQHGIMALLHQLEVRQPISEADSVRTLACRGLVGLARSDEVRGMLSKLPLFTKAQLQLLMKEPVLPDRLAEHAEFCRYATLLIRLVVGSLQDGLAAGELSLERARRAEIVAKTRITWDQDELYELIYRHLLSKGMSNR</sequence>
<keyword evidence="2" id="KW-0539">Nucleus</keyword>
<evidence type="ECO:0000256" key="1">
    <source>
        <dbReference type="ARBA" id="ARBA00004123"/>
    </source>
</evidence>